<dbReference type="Proteomes" id="UP000515703">
    <property type="component" value="Chromosome"/>
</dbReference>
<organism evidence="1 2">
    <name type="scientific">Anaerocolumna chitinilytica</name>
    <dbReference type="NCBI Taxonomy" id="1727145"/>
    <lineage>
        <taxon>Bacteria</taxon>
        <taxon>Bacillati</taxon>
        <taxon>Bacillota</taxon>
        <taxon>Clostridia</taxon>
        <taxon>Lachnospirales</taxon>
        <taxon>Lachnospiraceae</taxon>
        <taxon>Anaerocolumna</taxon>
    </lineage>
</organism>
<dbReference type="RefSeq" id="WP_185256275.1">
    <property type="nucleotide sequence ID" value="NZ_AP023368.1"/>
</dbReference>
<evidence type="ECO:0000313" key="1">
    <source>
        <dbReference type="EMBL" id="BCK00619.1"/>
    </source>
</evidence>
<evidence type="ECO:0000313" key="2">
    <source>
        <dbReference type="Proteomes" id="UP000515703"/>
    </source>
</evidence>
<dbReference type="EMBL" id="AP023368">
    <property type="protein sequence ID" value="BCK00619.1"/>
    <property type="molecule type" value="Genomic_DNA"/>
</dbReference>
<name>A0A7I8DQC6_9FIRM</name>
<accession>A0A7I8DQC6</accession>
<dbReference type="AlphaFoldDB" id="A0A7I8DQC6"/>
<sequence length="319" mass="37306">MKLTDFAFIFVIFEILLFCILDIRLNGLEAVTEKSNAYNTSIDNAVDDGCYFLVEEDSSRVLHTNKEKAVNQFFTSLYANFGVIGESALEEQLRRYVPIVLITDRDGFYINYSEVIEKNGEKILRRRWSEKIPYVYEDEKVICCFTLDNYIRIIDKQSNTVIEGDYKDLKDSIASPFLKEDDLFDETRRNTVINEIMKNMAIYINSYNDIAGQFGITYKFWLPSIDRTDWDRTIDDISLFVIFQGYPYQTGTLDTYNRYAYGGARISKSRTYFITEDDGKKYYHKNNCTVLTNEVLSEPYYSREECAKDHAFPCSKCIQ</sequence>
<reference evidence="1 2" key="2">
    <citation type="submission" date="2020-08" db="EMBL/GenBank/DDBJ databases">
        <authorList>
            <person name="Ueki A."/>
            <person name="Tonouchi A."/>
        </authorList>
    </citation>
    <scope>NUCLEOTIDE SEQUENCE [LARGE SCALE GENOMIC DNA]</scope>
    <source>
        <strain evidence="1 2">CTTW</strain>
    </source>
</reference>
<keyword evidence="2" id="KW-1185">Reference proteome</keyword>
<protein>
    <submittedName>
        <fullName evidence="1">Uncharacterized protein</fullName>
    </submittedName>
</protein>
<reference evidence="1 2" key="1">
    <citation type="submission" date="2020-08" db="EMBL/GenBank/DDBJ databases">
        <title>Draft genome sequencing of an Anaerocolumna strain isolated from anoxic soil subjected to BSD treatment.</title>
        <authorList>
            <person name="Uek A."/>
            <person name="Tonouchi A."/>
        </authorList>
    </citation>
    <scope>NUCLEOTIDE SEQUENCE [LARGE SCALE GENOMIC DNA]</scope>
    <source>
        <strain evidence="1 2">CTTW</strain>
    </source>
</reference>
<gene>
    <name evidence="1" type="ORF">bsdcttw_36590</name>
</gene>
<dbReference type="KEGG" id="acht:bsdcttw_36590"/>
<proteinExistence type="predicted"/>